<keyword evidence="4" id="KW-1185">Reference proteome</keyword>
<comment type="caution">
    <text evidence="3">The sequence shown here is derived from an EMBL/GenBank/DDBJ whole genome shotgun (WGS) entry which is preliminary data.</text>
</comment>
<name>A0ABQ8XLE2_9EUKA</name>
<dbReference type="PROSITE" id="PS50090">
    <property type="entry name" value="MYB_LIKE"/>
    <property type="match status" value="2"/>
</dbReference>
<dbReference type="InterPro" id="IPR009057">
    <property type="entry name" value="Homeodomain-like_sf"/>
</dbReference>
<protein>
    <submittedName>
        <fullName evidence="3">Myb protein-related</fullName>
    </submittedName>
</protein>
<feature type="domain" description="Myb-like" evidence="1">
    <location>
        <begin position="62"/>
        <end position="112"/>
    </location>
</feature>
<gene>
    <name evidence="3" type="ORF">M0813_29740</name>
</gene>
<organism evidence="3 4">
    <name type="scientific">Anaeramoeba flamelloides</name>
    <dbReference type="NCBI Taxonomy" id="1746091"/>
    <lineage>
        <taxon>Eukaryota</taxon>
        <taxon>Metamonada</taxon>
        <taxon>Anaeramoebidae</taxon>
        <taxon>Anaeramoeba</taxon>
    </lineage>
</organism>
<dbReference type="PANTHER" id="PTHR45614:SF25">
    <property type="entry name" value="MYB PROTEIN"/>
    <property type="match status" value="1"/>
</dbReference>
<dbReference type="Proteomes" id="UP001150062">
    <property type="component" value="Unassembled WGS sequence"/>
</dbReference>
<evidence type="ECO:0000259" key="2">
    <source>
        <dbReference type="PROSITE" id="PS51294"/>
    </source>
</evidence>
<feature type="domain" description="HTH myb-type" evidence="2">
    <location>
        <begin position="22"/>
        <end position="65"/>
    </location>
</feature>
<evidence type="ECO:0000313" key="4">
    <source>
        <dbReference type="Proteomes" id="UP001150062"/>
    </source>
</evidence>
<dbReference type="EMBL" id="JAOAOG010000276">
    <property type="protein sequence ID" value="KAJ6233436.1"/>
    <property type="molecule type" value="Genomic_DNA"/>
</dbReference>
<dbReference type="InterPro" id="IPR001005">
    <property type="entry name" value="SANT/Myb"/>
</dbReference>
<dbReference type="Gene3D" id="1.10.10.60">
    <property type="entry name" value="Homeodomain-like"/>
    <property type="match status" value="2"/>
</dbReference>
<proteinExistence type="predicted"/>
<feature type="domain" description="Myb-like" evidence="1">
    <location>
        <begin position="22"/>
        <end position="61"/>
    </location>
</feature>
<sequence length="338" mass="40849">MKFLSIKSSNTQIFSIPRAPVEDELLKKAKNKFYTEPWSTISEFVPGRSSKQCNERWKNVLDPNINRTPFSPDEITILIEKHKIYGNAWKQMVKFFDRRTENMIKNQWYSAKRKSIRKRKKILQKKDLNKGFNLKNNELKKKKKKNLKIIYPKQETYKNKLNRKEIIQKYDTKNNKKVRMTLENKSKLRKFAKKRKRKKNNIHKPKIWKNNTNSIDIYAPLRKKKILNSNTLLRDISKHENIPLEPLYENNFFDQKKIIEFENTHLLNDVKQDFKRSIPKIRNDLYIKDYKNNIQIIDPSIFDFHLNKIPSGWPKEEIKDNSQNKLFHDCKFSNLEEY</sequence>
<dbReference type="InterPro" id="IPR050560">
    <property type="entry name" value="MYB_TF"/>
</dbReference>
<dbReference type="SMART" id="SM00717">
    <property type="entry name" value="SANT"/>
    <property type="match status" value="2"/>
</dbReference>
<reference evidence="3" key="1">
    <citation type="submission" date="2022-08" db="EMBL/GenBank/DDBJ databases">
        <title>Novel sulfate-reducing endosymbionts in the free-living metamonad Anaeramoeba.</title>
        <authorList>
            <person name="Jerlstrom-Hultqvist J."/>
            <person name="Cepicka I."/>
            <person name="Gallot-Lavallee L."/>
            <person name="Salas-Leiva D."/>
            <person name="Curtis B.A."/>
            <person name="Zahonova K."/>
            <person name="Pipaliya S."/>
            <person name="Dacks J."/>
            <person name="Roger A.J."/>
        </authorList>
    </citation>
    <scope>NUCLEOTIDE SEQUENCE</scope>
    <source>
        <strain evidence="3">Schooner1</strain>
    </source>
</reference>
<dbReference type="CDD" id="cd00167">
    <property type="entry name" value="SANT"/>
    <property type="match status" value="2"/>
</dbReference>
<dbReference type="SUPFAM" id="SSF46689">
    <property type="entry name" value="Homeodomain-like"/>
    <property type="match status" value="1"/>
</dbReference>
<dbReference type="Pfam" id="PF13921">
    <property type="entry name" value="Myb_DNA-bind_6"/>
    <property type="match status" value="1"/>
</dbReference>
<feature type="domain" description="HTH myb-type" evidence="2">
    <location>
        <begin position="66"/>
        <end position="116"/>
    </location>
</feature>
<dbReference type="InterPro" id="IPR017930">
    <property type="entry name" value="Myb_dom"/>
</dbReference>
<dbReference type="PROSITE" id="PS51294">
    <property type="entry name" value="HTH_MYB"/>
    <property type="match status" value="2"/>
</dbReference>
<accession>A0ABQ8XLE2</accession>
<evidence type="ECO:0000259" key="1">
    <source>
        <dbReference type="PROSITE" id="PS50090"/>
    </source>
</evidence>
<evidence type="ECO:0000313" key="3">
    <source>
        <dbReference type="EMBL" id="KAJ6233436.1"/>
    </source>
</evidence>
<dbReference type="PANTHER" id="PTHR45614">
    <property type="entry name" value="MYB PROTEIN-RELATED"/>
    <property type="match status" value="1"/>
</dbReference>